<dbReference type="AlphaFoldDB" id="A0A3D9BZG7"/>
<dbReference type="Gene3D" id="3.30.2000.30">
    <property type="match status" value="1"/>
</dbReference>
<name>A0A3D9BZG7_9RHOB</name>
<comment type="caution">
    <text evidence="1">The sequence shown here is derived from an EMBL/GenBank/DDBJ whole genome shotgun (WGS) entry which is preliminary data.</text>
</comment>
<evidence type="ECO:0000313" key="1">
    <source>
        <dbReference type="EMBL" id="REC58879.1"/>
    </source>
</evidence>
<dbReference type="OrthoDB" id="7644395at2"/>
<dbReference type="Pfam" id="PF11367">
    <property type="entry name" value="Tail_completion_gp17"/>
    <property type="match status" value="1"/>
</dbReference>
<organism evidence="1 2">
    <name type="scientific">Rhodosalinus sediminis</name>
    <dbReference type="NCBI Taxonomy" id="1940533"/>
    <lineage>
        <taxon>Bacteria</taxon>
        <taxon>Pseudomonadati</taxon>
        <taxon>Pseudomonadota</taxon>
        <taxon>Alphaproteobacteria</taxon>
        <taxon>Rhodobacterales</taxon>
        <taxon>Paracoccaceae</taxon>
        <taxon>Rhodosalinus</taxon>
    </lineage>
</organism>
<sequence>MSYALSAALQAAVHARLSGDPALGALTGGHVHDAPPAGKLPPLYVLIGPERVRDRSDASGPGAEHDLTVTVAGEDGSFRAAKEAAAAVSAALLDPPLALDAGRLLHLSFRRARADRGPKGRGRRIDLTFRARVAPE</sequence>
<evidence type="ECO:0000313" key="2">
    <source>
        <dbReference type="Proteomes" id="UP000257131"/>
    </source>
</evidence>
<dbReference type="EMBL" id="QOHR01000001">
    <property type="protein sequence ID" value="REC58879.1"/>
    <property type="molecule type" value="Genomic_DNA"/>
</dbReference>
<proteinExistence type="predicted"/>
<dbReference type="InterPro" id="IPR021508">
    <property type="entry name" value="Gp17-like"/>
</dbReference>
<protein>
    <submittedName>
        <fullName evidence="1">DUF3168 domain-containing protein</fullName>
    </submittedName>
</protein>
<dbReference type="RefSeq" id="WP_115977922.1">
    <property type="nucleotide sequence ID" value="NZ_QOHR01000001.1"/>
</dbReference>
<reference evidence="1 2" key="1">
    <citation type="journal article" date="2017" name="Int. J. Syst. Evol. Microbiol.">
        <title>Rhodosalinus sediminis gen. nov., sp. nov., isolated from marine saltern.</title>
        <authorList>
            <person name="Guo L.Y."/>
            <person name="Ling S.K."/>
            <person name="Li C.M."/>
            <person name="Chen G.J."/>
            <person name="Du Z.J."/>
        </authorList>
    </citation>
    <scope>NUCLEOTIDE SEQUENCE [LARGE SCALE GENOMIC DNA]</scope>
    <source>
        <strain evidence="1 2">WDN1C137</strain>
    </source>
</reference>
<dbReference type="Proteomes" id="UP000257131">
    <property type="component" value="Unassembled WGS sequence"/>
</dbReference>
<keyword evidence="2" id="KW-1185">Reference proteome</keyword>
<gene>
    <name evidence="1" type="ORF">DRV84_01240</name>
</gene>
<accession>A0A3D9BZG7</accession>
<dbReference type="InterPro" id="IPR053745">
    <property type="entry name" value="Viral_Tail_Comp_sf"/>
</dbReference>